<gene>
    <name evidence="1" type="ORF">P167DRAFT_257272</name>
</gene>
<evidence type="ECO:0000313" key="2">
    <source>
        <dbReference type="Proteomes" id="UP000277580"/>
    </source>
</evidence>
<name>A0A3N4KM54_9PEZI</name>
<proteinExistence type="predicted"/>
<accession>A0A3N4KM54</accession>
<keyword evidence="2" id="KW-1185">Reference proteome</keyword>
<evidence type="ECO:0000313" key="1">
    <source>
        <dbReference type="EMBL" id="RPB10488.1"/>
    </source>
</evidence>
<dbReference type="AlphaFoldDB" id="A0A3N4KM54"/>
<protein>
    <submittedName>
        <fullName evidence="1">Uncharacterized protein</fullName>
    </submittedName>
</protein>
<dbReference type="EMBL" id="ML119143">
    <property type="protein sequence ID" value="RPB10488.1"/>
    <property type="molecule type" value="Genomic_DNA"/>
</dbReference>
<dbReference type="Proteomes" id="UP000277580">
    <property type="component" value="Unassembled WGS sequence"/>
</dbReference>
<organism evidence="1 2">
    <name type="scientific">Morchella conica CCBAS932</name>
    <dbReference type="NCBI Taxonomy" id="1392247"/>
    <lineage>
        <taxon>Eukaryota</taxon>
        <taxon>Fungi</taxon>
        <taxon>Dikarya</taxon>
        <taxon>Ascomycota</taxon>
        <taxon>Pezizomycotina</taxon>
        <taxon>Pezizomycetes</taxon>
        <taxon>Pezizales</taxon>
        <taxon>Morchellaceae</taxon>
        <taxon>Morchella</taxon>
    </lineage>
</organism>
<dbReference type="InParanoid" id="A0A3N4KM54"/>
<reference evidence="1 2" key="1">
    <citation type="journal article" date="2018" name="Nat. Ecol. Evol.">
        <title>Pezizomycetes genomes reveal the molecular basis of ectomycorrhizal truffle lifestyle.</title>
        <authorList>
            <person name="Murat C."/>
            <person name="Payen T."/>
            <person name="Noel B."/>
            <person name="Kuo A."/>
            <person name="Morin E."/>
            <person name="Chen J."/>
            <person name="Kohler A."/>
            <person name="Krizsan K."/>
            <person name="Balestrini R."/>
            <person name="Da Silva C."/>
            <person name="Montanini B."/>
            <person name="Hainaut M."/>
            <person name="Levati E."/>
            <person name="Barry K.W."/>
            <person name="Belfiori B."/>
            <person name="Cichocki N."/>
            <person name="Clum A."/>
            <person name="Dockter R.B."/>
            <person name="Fauchery L."/>
            <person name="Guy J."/>
            <person name="Iotti M."/>
            <person name="Le Tacon F."/>
            <person name="Lindquist E.A."/>
            <person name="Lipzen A."/>
            <person name="Malagnac F."/>
            <person name="Mello A."/>
            <person name="Molinier V."/>
            <person name="Miyauchi S."/>
            <person name="Poulain J."/>
            <person name="Riccioni C."/>
            <person name="Rubini A."/>
            <person name="Sitrit Y."/>
            <person name="Splivallo R."/>
            <person name="Traeger S."/>
            <person name="Wang M."/>
            <person name="Zifcakova L."/>
            <person name="Wipf D."/>
            <person name="Zambonelli A."/>
            <person name="Paolocci F."/>
            <person name="Nowrousian M."/>
            <person name="Ottonello S."/>
            <person name="Baldrian P."/>
            <person name="Spatafora J.W."/>
            <person name="Henrissat B."/>
            <person name="Nagy L.G."/>
            <person name="Aury J.M."/>
            <person name="Wincker P."/>
            <person name="Grigoriev I.V."/>
            <person name="Bonfante P."/>
            <person name="Martin F.M."/>
        </authorList>
    </citation>
    <scope>NUCLEOTIDE SEQUENCE [LARGE SCALE GENOMIC DNA]</scope>
    <source>
        <strain evidence="1 2">CCBAS932</strain>
    </source>
</reference>
<sequence>MVSFHSQSFPIRRATLGKSTHLPPHYFTCVLPVFLLDHIHHSTPLPVRSYSFACSSPPPRPQTTITTTIFPPPLASTSYSRSRPIPNIPSNLLSYHHL</sequence>